<dbReference type="SUPFAM" id="SSF81321">
    <property type="entry name" value="Family A G protein-coupled receptor-like"/>
    <property type="match status" value="1"/>
</dbReference>
<feature type="compositionally biased region" description="Low complexity" evidence="8">
    <location>
        <begin position="784"/>
        <end position="817"/>
    </location>
</feature>
<evidence type="ECO:0000256" key="4">
    <source>
        <dbReference type="ARBA" id="ARBA00022989"/>
    </source>
</evidence>
<dbReference type="GO" id="GO:0004930">
    <property type="term" value="F:G protein-coupled receptor activity"/>
    <property type="evidence" value="ECO:0007669"/>
    <property type="project" value="InterPro"/>
</dbReference>
<dbReference type="InterPro" id="IPR000203">
    <property type="entry name" value="GPS"/>
</dbReference>
<dbReference type="InterPro" id="IPR000436">
    <property type="entry name" value="Sushi_SCR_CCP_dom"/>
</dbReference>
<evidence type="ECO:0000256" key="5">
    <source>
        <dbReference type="ARBA" id="ARBA00023136"/>
    </source>
</evidence>
<feature type="transmembrane region" description="Helical" evidence="9">
    <location>
        <begin position="1715"/>
        <end position="1735"/>
    </location>
</feature>
<feature type="domain" description="G-protein coupled receptors family 2 profile 2" evidence="12">
    <location>
        <begin position="1612"/>
        <end position="1855"/>
    </location>
</feature>
<accession>A0A9Q0YGR6</accession>
<dbReference type="PRINTS" id="PR00249">
    <property type="entry name" value="GPCRSECRETIN"/>
</dbReference>
<dbReference type="Pfam" id="PF22259">
    <property type="entry name" value="GPR128_GAIN_subdomA"/>
    <property type="match status" value="1"/>
</dbReference>
<dbReference type="InterPro" id="IPR017981">
    <property type="entry name" value="GPCR_2-like_7TM"/>
</dbReference>
<dbReference type="FunFam" id="2.60.120.290:FF:000005">
    <property type="entry name" value="Procollagen C-endopeptidase enhancer 1"/>
    <property type="match status" value="2"/>
</dbReference>
<evidence type="ECO:0000256" key="7">
    <source>
        <dbReference type="PROSITE-ProRule" id="PRU00059"/>
    </source>
</evidence>
<name>A0A9Q0YGR6_HOLLE</name>
<dbReference type="Gene3D" id="2.60.120.290">
    <property type="entry name" value="Spermadhesin, CUB domain"/>
    <property type="match status" value="4"/>
</dbReference>
<dbReference type="GO" id="GO:0016020">
    <property type="term" value="C:membrane"/>
    <property type="evidence" value="ECO:0007669"/>
    <property type="project" value="UniProtKB-SubCell"/>
</dbReference>
<feature type="transmembrane region" description="Helical" evidence="9">
    <location>
        <begin position="1831"/>
        <end position="1853"/>
    </location>
</feature>
<feature type="domain" description="CUB" evidence="10">
    <location>
        <begin position="1"/>
        <end position="82"/>
    </location>
</feature>
<evidence type="ECO:0000256" key="1">
    <source>
        <dbReference type="ARBA" id="ARBA00004141"/>
    </source>
</evidence>
<dbReference type="Proteomes" id="UP001152320">
    <property type="component" value="Chromosome 20"/>
</dbReference>
<dbReference type="CDD" id="cd00041">
    <property type="entry name" value="CUB"/>
    <property type="match status" value="4"/>
</dbReference>
<sequence length="1956" mass="217246">MTFNGNVIKLSFTSFMLEAEDVCSYDSLSVYDGNSRTDSLLAKLCGINLPYPVYSTTNEMLVVFSSDESVESGGFEAYFTFIGNTSVPEMVPCYPPADSHIVLQNETDTNNNTPYTVPNGNTAILECNEGYFSNGNVIRQCYNGTFYPLLECIRCDQTFTASPSIFSSPGFPNWYEANLLCTFRAIAFNRNVIKVSFTSFMLQAEDVCGFDSLSVYDGNSRTDSLLAKLCGTNLPYPVYSTTNEMLVVFSSDGSVERNGFEANFTFIGNTSVPLMGHCYPPADSHFVLENETDTNNSTPFTVPNGNTAILECNEEYFPNENFIRQCYNGTFYPLLECMGCNETFTASPSIFSSPGFPNWYEANLLCTFRAIAFNENVIKLSFTSFMLQAEDVCGFDSLSVYDGNSTTDSLLAKLCGTNLPYPVYSTTNEMFVVFSSDETVERNGFEANFTFIGNASVPVMVPCYPPADAHFVLDNETASNNNKTYTVPHSNTAILECNEGYSPNGSFIRQCYNGTFYPFLECIDLTTEDQVTTLLSQSTQYFIPTTSVTDYGCNETFTASPSTFYSPGFPNWYEANLLCTFRAMTFNGNVIKLSFTSFMLQAEDLCGSDSLSVYDGNSTTDSLLAKLCGTNLPYPVYSTTNEMFVVFSSDGTVERNGFEANFTFIGNASVPVMVPCYPPADAHFVLDNETASNNNKTYTVPHSNTAILECNEGYSPNGSFIRQCYNGTFYPLLECIALITTTSADTTLDTTTSMGTTLMDKTTLSDATSMDTALSTSIVTSTGITTQGRTTTMKTATQRTPTELTTSPVESTSGSSSPPLPPPVYQRRYVIPHLGSGRDILKYNFGFMDTDLSNKTVVRIHPSSGETFFGGIVHTFQHGLPKKFEGTWERSTIEVESTGDINLYFSLPYSGDKFFSYPINWLGTDYIVTTSWSSHNTSILITALSIDTKVSIFFSHEFVWEGQTYNFEKDFRRTFSELQSIFFETPFDPSGTYVKASEPVAVVMQLQSADNANTNNNRETSSSTYFLPPISSWGTKYWFSSSPNELFNFRVTAAYNGSSVKVTTIPKICGEGGSEFQLNAWQTQDFNNYINCSIEISSDLPILVIKTEYLNNGVDNVMVVPSKTNAVKGIVGIPLFVSAGNISDNLRIWVSDGDYDMLQVDGGKNNTWNVIGEESSNGVFVETELQPGYHVVSTTNDNSQLLITVEKKYYAAHRKIKGIQVCPFDRIYYSGIELTFRATIPRTSAQSIEVCGRDSSNANMSLARRNCGEEFWDEPELIECYSSDEITDAIEKISQENVTEENVKEVSNELALLTSQTEDLSPTDVDNAAESLESIVETGSPSPDVTDSVVGTVNNLMEVPEDTLAQAADTSSYVASLEKQVTNVHQNPDNFTEVQNNVGVKAVKLNPNVTKAITFINLSPFDLNKAERLSANLSDENTVLFNDEEEVKNENSSSSIYIPPKILQVANEAYQGKEDLPFSFLIYKNAKMFPANNSDDVNDGTTTIGEEIVSQVIAAKVEIENITIENLASEDAIITRFITTIEANGSEIVSRTCVFWKVSEDDGSKGFWSTEGCSLMSDQDDENRTACKCNHLTSFAVLFRIGKKDYQPKAYLDVITKVGTSLSVVGLTACILTLTLIKRIRVKQATKIHINLCLCLIGFYISFLAGDLAKGNKTHCKNIASAIHFFCLAMIAWMCAEAVCMYFMFVKYARTSIKYFIPVSFILCYGLPLIPTFLVRFLDKTELKDYCFLHPGPSLYYGFLLEILVMVIFNMIVFVLIVRQVVFRKMLSTNAQRNKKKEIIARIQQFVLFWIFLGLSWIFGFLSAIPKIGEIFTVLFCIIISLQGFILFIFICVKNPEIQKILVKTKMRFTSTQDNQRNLQSSSSLSQSRTKTDPIIPGRGRQDRNVNGMQSEDIKLSASQPLVYNPAFTPNPYESDTDGQINYGSMSDTKLATDEW</sequence>
<dbReference type="CDD" id="cd15040">
    <property type="entry name" value="7tmB2_Adhesion"/>
    <property type="match status" value="1"/>
</dbReference>
<dbReference type="SMART" id="SM00032">
    <property type="entry name" value="CCP"/>
    <property type="match status" value="4"/>
</dbReference>
<dbReference type="SMART" id="SM00303">
    <property type="entry name" value="GPS"/>
    <property type="match status" value="1"/>
</dbReference>
<dbReference type="InterPro" id="IPR035914">
    <property type="entry name" value="Sperma_CUB_dom_sf"/>
</dbReference>
<dbReference type="InterPro" id="IPR000859">
    <property type="entry name" value="CUB_dom"/>
</dbReference>
<evidence type="ECO:0000313" key="14">
    <source>
        <dbReference type="Proteomes" id="UP001152320"/>
    </source>
</evidence>
<dbReference type="Gene3D" id="2.60.220.50">
    <property type="match status" value="1"/>
</dbReference>
<feature type="transmembrane region" description="Helical" evidence="9">
    <location>
        <begin position="1618"/>
        <end position="1637"/>
    </location>
</feature>
<feature type="region of interest" description="Disordered" evidence="8">
    <location>
        <begin position="1873"/>
        <end position="1905"/>
    </location>
</feature>
<comment type="caution">
    <text evidence="7">Lacks conserved residue(s) required for the propagation of feature annotation.</text>
</comment>
<evidence type="ECO:0000259" key="10">
    <source>
        <dbReference type="PROSITE" id="PS01180"/>
    </source>
</evidence>
<evidence type="ECO:0000313" key="13">
    <source>
        <dbReference type="EMBL" id="KAJ8022333.1"/>
    </source>
</evidence>
<dbReference type="PROSITE" id="PS01180">
    <property type="entry name" value="CUB"/>
    <property type="match status" value="4"/>
</dbReference>
<dbReference type="PROSITE" id="PS50221">
    <property type="entry name" value="GAIN_B"/>
    <property type="match status" value="1"/>
</dbReference>
<comment type="subcellular location">
    <subcellularLocation>
        <location evidence="1">Membrane</location>
        <topology evidence="1">Multi-pass membrane protein</topology>
    </subcellularLocation>
</comment>
<dbReference type="InterPro" id="IPR053985">
    <property type="entry name" value="GPR128_GAIN_subdom_A"/>
</dbReference>
<dbReference type="FunFam" id="2.60.120.290:FF:000013">
    <property type="entry name" value="Membrane frizzled-related protein"/>
    <property type="match status" value="2"/>
</dbReference>
<dbReference type="Pfam" id="PF00431">
    <property type="entry name" value="CUB"/>
    <property type="match status" value="4"/>
</dbReference>
<feature type="transmembrane region" description="Helical" evidence="9">
    <location>
        <begin position="1799"/>
        <end position="1825"/>
    </location>
</feature>
<feature type="domain" description="GAIN-B" evidence="11">
    <location>
        <begin position="1419"/>
        <end position="1605"/>
    </location>
</feature>
<dbReference type="EMBL" id="JAIZAY010000020">
    <property type="protein sequence ID" value="KAJ8022333.1"/>
    <property type="molecule type" value="Genomic_DNA"/>
</dbReference>
<feature type="domain" description="CUB" evidence="10">
    <location>
        <begin position="155"/>
        <end position="267"/>
    </location>
</feature>
<evidence type="ECO:0000256" key="2">
    <source>
        <dbReference type="ARBA" id="ARBA00022692"/>
    </source>
</evidence>
<feature type="transmembrane region" description="Helical" evidence="9">
    <location>
        <begin position="1755"/>
        <end position="1778"/>
    </location>
</feature>
<feature type="region of interest" description="Disordered" evidence="8">
    <location>
        <begin position="784"/>
        <end position="822"/>
    </location>
</feature>
<dbReference type="Gene3D" id="1.20.1070.10">
    <property type="entry name" value="Rhodopsin 7-helix transmembrane proteins"/>
    <property type="match status" value="1"/>
</dbReference>
<keyword evidence="3" id="KW-0677">Repeat</keyword>
<feature type="region of interest" description="Disordered" evidence="8">
    <location>
        <begin position="1927"/>
        <end position="1956"/>
    </location>
</feature>
<feature type="compositionally biased region" description="Low complexity" evidence="8">
    <location>
        <begin position="1875"/>
        <end position="1889"/>
    </location>
</feature>
<evidence type="ECO:0000259" key="12">
    <source>
        <dbReference type="PROSITE" id="PS50261"/>
    </source>
</evidence>
<dbReference type="PROSITE" id="PS50261">
    <property type="entry name" value="G_PROTEIN_RECEP_F2_4"/>
    <property type="match status" value="1"/>
</dbReference>
<dbReference type="OrthoDB" id="10037534at2759"/>
<feature type="transmembrane region" description="Helical" evidence="9">
    <location>
        <begin position="1649"/>
        <end position="1669"/>
    </location>
</feature>
<keyword evidence="6" id="KW-1015">Disulfide bond</keyword>
<reference evidence="13" key="1">
    <citation type="submission" date="2021-10" db="EMBL/GenBank/DDBJ databases">
        <title>Tropical sea cucumber genome reveals ecological adaptation and Cuvierian tubules defense mechanism.</title>
        <authorList>
            <person name="Chen T."/>
        </authorList>
    </citation>
    <scope>NUCLEOTIDE SEQUENCE</scope>
    <source>
        <strain evidence="13">Nanhai2018</strain>
        <tissue evidence="13">Muscle</tissue>
    </source>
</reference>
<dbReference type="SUPFAM" id="SSF49854">
    <property type="entry name" value="Spermadhesin, CUB domain"/>
    <property type="match status" value="4"/>
</dbReference>
<dbReference type="InterPro" id="IPR000832">
    <property type="entry name" value="GPCR_2_secretin-like"/>
</dbReference>
<comment type="caution">
    <text evidence="13">The sequence shown here is derived from an EMBL/GenBank/DDBJ whole genome shotgun (WGS) entry which is preliminary data.</text>
</comment>
<proteinExistence type="predicted"/>
<dbReference type="Pfam" id="PF00002">
    <property type="entry name" value="7tm_2"/>
    <property type="match status" value="1"/>
</dbReference>
<evidence type="ECO:0000256" key="9">
    <source>
        <dbReference type="SAM" id="Phobius"/>
    </source>
</evidence>
<dbReference type="InterPro" id="IPR046338">
    <property type="entry name" value="GAIN_dom_sf"/>
</dbReference>
<feature type="domain" description="CUB" evidence="10">
    <location>
        <begin position="340"/>
        <end position="452"/>
    </location>
</feature>
<keyword evidence="5 9" id="KW-0472">Membrane</keyword>
<dbReference type="PANTHER" id="PTHR24251:SF37">
    <property type="entry name" value="CUB DOMAIN-CONTAINING PROTEIN"/>
    <property type="match status" value="1"/>
</dbReference>
<evidence type="ECO:0000256" key="3">
    <source>
        <dbReference type="ARBA" id="ARBA00022737"/>
    </source>
</evidence>
<protein>
    <submittedName>
        <fullName evidence="13">Tolloid-like protein 2</fullName>
    </submittedName>
</protein>
<evidence type="ECO:0000256" key="6">
    <source>
        <dbReference type="ARBA" id="ARBA00023157"/>
    </source>
</evidence>
<keyword evidence="14" id="KW-1185">Reference proteome</keyword>
<keyword evidence="4 9" id="KW-1133">Transmembrane helix</keyword>
<dbReference type="GO" id="GO:0007166">
    <property type="term" value="P:cell surface receptor signaling pathway"/>
    <property type="evidence" value="ECO:0007669"/>
    <property type="project" value="InterPro"/>
</dbReference>
<feature type="domain" description="CUB" evidence="10">
    <location>
        <begin position="553"/>
        <end position="665"/>
    </location>
</feature>
<dbReference type="PANTHER" id="PTHR24251">
    <property type="entry name" value="OVOCHYMASE-RELATED"/>
    <property type="match status" value="1"/>
</dbReference>
<feature type="transmembrane region" description="Helical" evidence="9">
    <location>
        <begin position="1681"/>
        <end position="1703"/>
    </location>
</feature>
<evidence type="ECO:0000259" key="11">
    <source>
        <dbReference type="PROSITE" id="PS50221"/>
    </source>
</evidence>
<dbReference type="InterPro" id="IPR057244">
    <property type="entry name" value="GAIN_B"/>
</dbReference>
<organism evidence="13 14">
    <name type="scientific">Holothuria leucospilota</name>
    <name type="common">Black long sea cucumber</name>
    <name type="synonym">Mertensiothuria leucospilota</name>
    <dbReference type="NCBI Taxonomy" id="206669"/>
    <lineage>
        <taxon>Eukaryota</taxon>
        <taxon>Metazoa</taxon>
        <taxon>Echinodermata</taxon>
        <taxon>Eleutherozoa</taxon>
        <taxon>Echinozoa</taxon>
        <taxon>Holothuroidea</taxon>
        <taxon>Aspidochirotacea</taxon>
        <taxon>Aspidochirotida</taxon>
        <taxon>Holothuriidae</taxon>
        <taxon>Holothuria</taxon>
    </lineage>
</organism>
<keyword evidence="2 9" id="KW-0812">Transmembrane</keyword>
<dbReference type="SMART" id="SM00042">
    <property type="entry name" value="CUB"/>
    <property type="match status" value="4"/>
</dbReference>
<gene>
    <name evidence="13" type="ORF">HOLleu_37199</name>
</gene>
<evidence type="ECO:0000256" key="8">
    <source>
        <dbReference type="SAM" id="MobiDB-lite"/>
    </source>
</evidence>
<dbReference type="Pfam" id="PF01825">
    <property type="entry name" value="GPS"/>
    <property type="match status" value="1"/>
</dbReference>
<feature type="compositionally biased region" description="Polar residues" evidence="8">
    <location>
        <begin position="1932"/>
        <end position="1950"/>
    </location>
</feature>